<gene>
    <name evidence="1" type="ORF">SDC9_147499</name>
</gene>
<protein>
    <submittedName>
        <fullName evidence="1">Uncharacterized protein</fullName>
    </submittedName>
</protein>
<comment type="caution">
    <text evidence="1">The sequence shown here is derived from an EMBL/GenBank/DDBJ whole genome shotgun (WGS) entry which is preliminary data.</text>
</comment>
<reference evidence="1" key="1">
    <citation type="submission" date="2019-08" db="EMBL/GenBank/DDBJ databases">
        <authorList>
            <person name="Kucharzyk K."/>
            <person name="Murdoch R.W."/>
            <person name="Higgins S."/>
            <person name="Loffler F."/>
        </authorList>
    </citation>
    <scope>NUCLEOTIDE SEQUENCE</scope>
</reference>
<name>A0A645EE23_9ZZZZ</name>
<evidence type="ECO:0000313" key="1">
    <source>
        <dbReference type="EMBL" id="MPN00305.1"/>
    </source>
</evidence>
<dbReference type="EMBL" id="VSSQ01046333">
    <property type="protein sequence ID" value="MPN00305.1"/>
    <property type="molecule type" value="Genomic_DNA"/>
</dbReference>
<accession>A0A645EE23</accession>
<proteinExistence type="predicted"/>
<dbReference type="AlphaFoldDB" id="A0A645EE23"/>
<organism evidence="1">
    <name type="scientific">bioreactor metagenome</name>
    <dbReference type="NCBI Taxonomy" id="1076179"/>
    <lineage>
        <taxon>unclassified sequences</taxon>
        <taxon>metagenomes</taxon>
        <taxon>ecological metagenomes</taxon>
    </lineage>
</organism>
<sequence length="103" mass="11762">MLAPVTVKKVPVNSNSSVSNTQAFVRNYEIRIEFHLKPEPIAGFTCTEGTIEREHPGLEFFKSHAADRTCHVRRVKVIFSFRIHSNQEPFPFLDGIFTGFDKP</sequence>